<reference evidence="3" key="1">
    <citation type="submission" date="2016-07" db="EMBL/GenBank/DDBJ databases">
        <title>Sequence Frankia sp. strain CcI1.17.</title>
        <authorList>
            <person name="Ghodhbane-Gtari F."/>
            <person name="Swanson E."/>
            <person name="Gueddou A."/>
            <person name="Morris K."/>
            <person name="Hezbri K."/>
            <person name="Ktari A."/>
            <person name="Nouioui I."/>
            <person name="Abebe-Akele F."/>
            <person name="Simpson S."/>
            <person name="Thomas K."/>
            <person name="Gtari M."/>
            <person name="Tisa L.S."/>
            <person name="Hurst S."/>
        </authorList>
    </citation>
    <scope>NUCLEOTIDE SEQUENCE [LARGE SCALE GENOMIC DNA]</scope>
    <source>
        <strain evidence="3">Cc1.17</strain>
    </source>
</reference>
<dbReference type="EMBL" id="MBLM01000058">
    <property type="protein sequence ID" value="OHV41152.1"/>
    <property type="molecule type" value="Genomic_DNA"/>
</dbReference>
<keyword evidence="3" id="KW-1185">Reference proteome</keyword>
<dbReference type="InterPro" id="IPR029058">
    <property type="entry name" value="AB_hydrolase_fold"/>
</dbReference>
<dbReference type="PANTHER" id="PTHR43689">
    <property type="entry name" value="HYDROLASE"/>
    <property type="match status" value="1"/>
</dbReference>
<dbReference type="Pfam" id="PF12697">
    <property type="entry name" value="Abhydrolase_6"/>
    <property type="match status" value="1"/>
</dbReference>
<dbReference type="RefSeq" id="WP_071083211.1">
    <property type="nucleotide sequence ID" value="NZ_MBLM01000058.1"/>
</dbReference>
<dbReference type="PANTHER" id="PTHR43689:SF8">
    <property type="entry name" value="ALPHA_BETA-HYDROLASES SUPERFAMILY PROTEIN"/>
    <property type="match status" value="1"/>
</dbReference>
<dbReference type="InterPro" id="IPR000073">
    <property type="entry name" value="AB_hydrolase_1"/>
</dbReference>
<sequence>MADTPPVVLVHGLASSSEHGWRSSGWVDLLQEAGREVILVDLPGHGGSRRDTDPAAYPDVAAEVAEAFAGRGPVDAVGFSAGAHLLLECAVRGLVPFQRLALLGIGPRLLDYRPAERPTFTPGADDGTNILVRMINGLARRAGNDIDAVLAFARRPIRQLTAADMAAVTCEVLLVTGERDEAGSPEELAALLPKATGRTIEGADHYSVQANTRAMNAVLDFLGV</sequence>
<proteinExistence type="predicted"/>
<dbReference type="OrthoDB" id="9804723at2"/>
<organism evidence="2 3">
    <name type="scientific">Parafrankia colletiae</name>
    <dbReference type="NCBI Taxonomy" id="573497"/>
    <lineage>
        <taxon>Bacteria</taxon>
        <taxon>Bacillati</taxon>
        <taxon>Actinomycetota</taxon>
        <taxon>Actinomycetes</taxon>
        <taxon>Frankiales</taxon>
        <taxon>Frankiaceae</taxon>
        <taxon>Parafrankia</taxon>
    </lineage>
</organism>
<evidence type="ECO:0000313" key="3">
    <source>
        <dbReference type="Proteomes" id="UP000179627"/>
    </source>
</evidence>
<feature type="domain" description="AB hydrolase-1" evidence="1">
    <location>
        <begin position="7"/>
        <end position="209"/>
    </location>
</feature>
<dbReference type="SUPFAM" id="SSF53474">
    <property type="entry name" value="alpha/beta-Hydrolases"/>
    <property type="match status" value="1"/>
</dbReference>
<dbReference type="AlphaFoldDB" id="A0A1S1R7A2"/>
<evidence type="ECO:0000259" key="1">
    <source>
        <dbReference type="Pfam" id="PF12697"/>
    </source>
</evidence>
<accession>A0A1S1R7A2</accession>
<keyword evidence="2" id="KW-0378">Hydrolase</keyword>
<comment type="caution">
    <text evidence="2">The sequence shown here is derived from an EMBL/GenBank/DDBJ whole genome shotgun (WGS) entry which is preliminary data.</text>
</comment>
<name>A0A1S1R7A2_9ACTN</name>
<protein>
    <submittedName>
        <fullName evidence="2">Alpha/beta hydrolase</fullName>
    </submittedName>
</protein>
<gene>
    <name evidence="2" type="ORF">CC117_13200</name>
</gene>
<evidence type="ECO:0000313" key="2">
    <source>
        <dbReference type="EMBL" id="OHV41152.1"/>
    </source>
</evidence>
<dbReference type="GO" id="GO:0016787">
    <property type="term" value="F:hydrolase activity"/>
    <property type="evidence" value="ECO:0007669"/>
    <property type="project" value="UniProtKB-KW"/>
</dbReference>
<dbReference type="Gene3D" id="3.40.50.1820">
    <property type="entry name" value="alpha/beta hydrolase"/>
    <property type="match status" value="1"/>
</dbReference>
<dbReference type="Proteomes" id="UP000179627">
    <property type="component" value="Unassembled WGS sequence"/>
</dbReference>